<dbReference type="AlphaFoldDB" id="A0A2U3PF85"/>
<reference evidence="1 2" key="1">
    <citation type="submission" date="2017-01" db="EMBL/GenBank/DDBJ databases">
        <authorList>
            <consortium name="Urmite Genomes"/>
        </authorList>
    </citation>
    <scope>NUCLEOTIDE SEQUENCE [LARGE SCALE GENOMIC DNA]</scope>
    <source>
        <strain evidence="1 2">AB215</strain>
    </source>
</reference>
<evidence type="ECO:0000313" key="1">
    <source>
        <dbReference type="EMBL" id="SPM42400.1"/>
    </source>
</evidence>
<accession>A0A2U3PF85</accession>
<proteinExistence type="predicted"/>
<gene>
    <name evidence="1" type="ORF">MNAB215_4620</name>
</gene>
<dbReference type="STRING" id="1841861.GCA_900157365_02940"/>
<dbReference type="InterPro" id="IPR051200">
    <property type="entry name" value="Host-pathogen_enzymatic-act"/>
</dbReference>
<protein>
    <submittedName>
        <fullName evidence="1">DNA-binding beta-propeller fold protein YncE</fullName>
    </submittedName>
</protein>
<dbReference type="InterPro" id="IPR011048">
    <property type="entry name" value="Haem_d1_sf"/>
</dbReference>
<name>A0A2U3PF85_9MYCO</name>
<sequence>MVVAKISLGDRVSDIVASPNDSVAYVALRDSIAVISGLHDVSCVVPVGGHPRGLTMDADGTRLYVSNYGDSVSVVDHAGCRVEAIPGACCVQRVETVDRMLIYAASNAIDGGLIAVIDTDGGTVTTIAGPDGHVITDLAAAPEGDRVYAGLSRRSTYYQYDAGLIGVIDTTTNALIHTIDLVSSPDAISVSLDGSMLYTTHYDHKLVSAVDLSSYRVTPIALGDSPLGVSLTPDGLQAYVVNGCSLSVIDTVTNEVAPIAVGDLPRSVLISPDGKRAYVCNFGDGTVSLIDAIAQCVTDTVEVGGHPQALAVSPDGHHLYVGDYWSGTVTVLAVQP</sequence>
<dbReference type="Proteomes" id="UP000240424">
    <property type="component" value="Unassembled WGS sequence"/>
</dbReference>
<dbReference type="GO" id="GO:0003677">
    <property type="term" value="F:DNA binding"/>
    <property type="evidence" value="ECO:0007669"/>
    <property type="project" value="UniProtKB-KW"/>
</dbReference>
<dbReference type="InterPro" id="IPR011964">
    <property type="entry name" value="YVTN_b-propeller_repeat"/>
</dbReference>
<dbReference type="PANTHER" id="PTHR47197">
    <property type="entry name" value="PROTEIN NIRF"/>
    <property type="match status" value="1"/>
</dbReference>
<dbReference type="Gene3D" id="2.130.10.10">
    <property type="entry name" value="YVTN repeat-like/Quinoprotein amine dehydrogenase"/>
    <property type="match status" value="3"/>
</dbReference>
<keyword evidence="2" id="KW-1185">Reference proteome</keyword>
<keyword evidence="1" id="KW-0238">DNA-binding</keyword>
<dbReference type="EMBL" id="FUEZ01000004">
    <property type="protein sequence ID" value="SPM42400.1"/>
    <property type="molecule type" value="Genomic_DNA"/>
</dbReference>
<dbReference type="PANTHER" id="PTHR47197:SF3">
    <property type="entry name" value="DIHYDRO-HEME D1 DEHYDROGENASE"/>
    <property type="match status" value="1"/>
</dbReference>
<dbReference type="InterPro" id="IPR015943">
    <property type="entry name" value="WD40/YVTN_repeat-like_dom_sf"/>
</dbReference>
<dbReference type="NCBIfam" id="TIGR02276">
    <property type="entry name" value="beta_rpt_yvtn"/>
    <property type="match status" value="2"/>
</dbReference>
<organism evidence="1 2">
    <name type="scientific">Mycobacterium numidiamassiliense</name>
    <dbReference type="NCBI Taxonomy" id="1841861"/>
    <lineage>
        <taxon>Bacteria</taxon>
        <taxon>Bacillati</taxon>
        <taxon>Actinomycetota</taxon>
        <taxon>Actinomycetes</taxon>
        <taxon>Mycobacteriales</taxon>
        <taxon>Mycobacteriaceae</taxon>
        <taxon>Mycobacterium</taxon>
    </lineage>
</organism>
<dbReference type="SUPFAM" id="SSF51004">
    <property type="entry name" value="C-terminal (heme d1) domain of cytochrome cd1-nitrite reductase"/>
    <property type="match status" value="1"/>
</dbReference>
<dbReference type="Pfam" id="PF02239">
    <property type="entry name" value="Cytochrom_D1"/>
    <property type="match status" value="1"/>
</dbReference>
<evidence type="ECO:0000313" key="2">
    <source>
        <dbReference type="Proteomes" id="UP000240424"/>
    </source>
</evidence>